<dbReference type="SUPFAM" id="SSF56672">
    <property type="entry name" value="DNA/RNA polymerases"/>
    <property type="match status" value="1"/>
</dbReference>
<feature type="domain" description="Integrase catalytic" evidence="2">
    <location>
        <begin position="1560"/>
        <end position="1754"/>
    </location>
</feature>
<feature type="compositionally biased region" description="Basic and acidic residues" evidence="1">
    <location>
        <begin position="143"/>
        <end position="152"/>
    </location>
</feature>
<feature type="region of interest" description="Disordered" evidence="1">
    <location>
        <begin position="1"/>
        <end position="26"/>
    </location>
</feature>
<dbReference type="EMBL" id="JAFHDT010000489">
    <property type="protein sequence ID" value="KAI7789362.1"/>
    <property type="molecule type" value="Genomic_DNA"/>
</dbReference>
<feature type="region of interest" description="Disordered" evidence="1">
    <location>
        <begin position="527"/>
        <end position="551"/>
    </location>
</feature>
<accession>A0A9W7W7E2</accession>
<evidence type="ECO:0000313" key="4">
    <source>
        <dbReference type="Proteomes" id="UP001059041"/>
    </source>
</evidence>
<dbReference type="SUPFAM" id="SSF53098">
    <property type="entry name" value="Ribonuclease H-like"/>
    <property type="match status" value="1"/>
</dbReference>
<gene>
    <name evidence="3" type="ORF">IRJ41_022847</name>
</gene>
<dbReference type="InterPro" id="IPR043502">
    <property type="entry name" value="DNA/RNA_pol_sf"/>
</dbReference>
<reference evidence="3" key="1">
    <citation type="submission" date="2021-02" db="EMBL/GenBank/DDBJ databases">
        <title>Comparative genomics reveals that relaxation of natural selection precedes convergent phenotypic evolution of cavefish.</title>
        <authorList>
            <person name="Peng Z."/>
        </authorList>
    </citation>
    <scope>NUCLEOTIDE SEQUENCE</scope>
    <source>
        <tissue evidence="3">Muscle</tissue>
    </source>
</reference>
<dbReference type="InterPro" id="IPR008042">
    <property type="entry name" value="Retrotrans_Pao"/>
</dbReference>
<dbReference type="Proteomes" id="UP001059041">
    <property type="component" value="Unassembled WGS sequence"/>
</dbReference>
<feature type="region of interest" description="Disordered" evidence="1">
    <location>
        <begin position="143"/>
        <end position="201"/>
    </location>
</feature>
<dbReference type="InterPro" id="IPR036397">
    <property type="entry name" value="RNaseH_sf"/>
</dbReference>
<feature type="non-terminal residue" evidence="3">
    <location>
        <position position="1850"/>
    </location>
</feature>
<protein>
    <recommendedName>
        <fullName evidence="2">Integrase catalytic domain-containing protein</fullName>
    </recommendedName>
</protein>
<dbReference type="InterPro" id="IPR040676">
    <property type="entry name" value="DUF5641"/>
</dbReference>
<dbReference type="Gene3D" id="3.30.420.10">
    <property type="entry name" value="Ribonuclease H-like superfamily/Ribonuclease H"/>
    <property type="match status" value="1"/>
</dbReference>
<feature type="compositionally biased region" description="Polar residues" evidence="1">
    <location>
        <begin position="153"/>
        <end position="171"/>
    </location>
</feature>
<dbReference type="InterPro" id="IPR012337">
    <property type="entry name" value="RNaseH-like_sf"/>
</dbReference>
<name>A0A9W7W7E2_TRIRA</name>
<keyword evidence="4" id="KW-1185">Reference proteome</keyword>
<dbReference type="PANTHER" id="PTHR47331">
    <property type="entry name" value="PHD-TYPE DOMAIN-CONTAINING PROTEIN"/>
    <property type="match status" value="1"/>
</dbReference>
<dbReference type="GO" id="GO:0003676">
    <property type="term" value="F:nucleic acid binding"/>
    <property type="evidence" value="ECO:0007669"/>
    <property type="project" value="InterPro"/>
</dbReference>
<sequence>ESTPSCKTRSEWSSSRSGSSSTNAAAAMARAKAEAAKACLMYADEEEKINVEKAKLEAKMDKMVLDRETAAAVAEAEALEAAVDTSVHSKQDPLETAPVDVMQRLSETLPPDDTIQPHTELSVKHSVPATHFKAESYSDDAEFDHMQQKRDSAQPSQFSPAMNHLPGNTQDDNQRRRHTRFTQSSTLPFPVTSPTLQPSQQDKKDISDFVRYFARRELVNTGLLQFNDQPESFRAWQRSFQNAVSGLNLTPSEELDLLVKWLGKESAEHAKRMRSVLINQPLKGLDMIWTRLEECYGAPEVIERALFKRIEHFPIISSKDFSKIHELSDLLMELESAKADGYLPGLSYLDTARGINPIVQKLPFNLQEKWLSHGSGYKERYGVSFPPFEILVDFISQQARIRNDPGFNFFSQTDAVHKADGASGKPSKSREVLVNKVNVSSPVHFDSDKDEQKAEDAERLCPIHKIPHLLRKCCSFREKPLEERFAFLKVKRICFRCCVATTHIAKNCTYVTQSSECGSEKHISALHPGPAPKAQEVASSSQHGGEDVSTPPTEVEAHCMEVCKVEAHCIEVCKGDLSNKSCSKISLVKVYPKGQPEKALKVYVILDEQSNRSLARSEFFDAFKENGPASLYTLRTCSGVTETVGQKASDYQIESEDGKVILSLPSLLECNNFPDNRIDIPTPSAALYHSHLKPIAPFIPDLDPDAAIMILLGRDIIRVHKVRRQVNGPHDAPYAQKLDLGWVIVGNVCLNGIHKSTTVSTFFTNTKEQRPSIFDPCPNVFHVKERNSNDWRNNDEMYSMEQLVYNHRGDQFGQEVFKVTCDDNKVAPSINDLAFLHIMEQELEKDESNRWIAPLPFKAPRCRLPNNRCQAMKRLSTLRRNLERNTEMKQHFFTFMGKVFSNNHAEEAPPLMEGEECWYLPLFGVYHPKKPGNIRVVFDSGARHEDVSLNDVLLSGPDLNNTLLGVLMRFRKEAVAITADIEQMFYCFLVREDDRNFLRFLWFRNNDLSADIIEYRMLVHVFGNSPSPAVAIYCLRQSIKGGDPEVKNFVNRDFYVDDGLKSLPTVEAAVDLLKNTQEDSCWLKTTVLKAFPPQDHASDLKDLDFGCDILPTQRTTDSKPFTRRGILSTINSIFYPLGFVAPVIIQGKLILRDFNNQNDNWDSPLPKEMEEKWDMWRLSLKDLSKLQIPRCYTNKSPSTATRRELFVFSDASIKAIAAVAYLRLTDSCGINHVGFIMGKAKLSPVQTLAEFIASEIDIPLDDTTYFTDSKVVLGYIYNESRRFYVYVSNRVLRIRKSSHPNQWKYVYTEENPADIATRSVTAARLQDTKWLHGPKFLQRPNPQTLPGENTYEFRDPSSDAEVRPQISTLKTTMMSTNLGAQRFSKFSTWKSITHAIARLLHISRQFHKGCSCKGWHYCSNAPTVEELSCAEKVIIKAIQQETYVQEYKNLETGDKISKKSILKGLDPFIDADGLLSVGGRLTEAQIGLEVKKTRIIPGKHHVATLLVKHHHQKGAVRAAGYWIVGGKRRVCSVIHECVTCRRLRKEPHTQKMADLPADRVSTDPPFMNVGLDVFCPWSVAAQRTRDGHAQSKRWAVIFTCMSVRAVHIELIESLDTSSFINALRRFLAIRGPVKLIRSDRGTNFVGACKELNISSNLDYTSVKRFLVDQGCIWQFNPPHASHMGGSWEMMIGLARRILDAMFQQLGPSALTHETLSTLMAEVAAIINAQPLVPVSSDPDDPFILTPNALLTQKITIAPAPVGDWVNDLHNRQWRRVQHLAQTFWDKWKKQYLHLLQPKRKWPSNRLDLELGSIDNKVCTVEVKFFKKEGPKVFIRPITMTILLLTPEKLD</sequence>
<dbReference type="GO" id="GO:0015074">
    <property type="term" value="P:DNA integration"/>
    <property type="evidence" value="ECO:0007669"/>
    <property type="project" value="InterPro"/>
</dbReference>
<dbReference type="Pfam" id="PF05380">
    <property type="entry name" value="Peptidase_A17"/>
    <property type="match status" value="1"/>
</dbReference>
<dbReference type="InterPro" id="IPR001584">
    <property type="entry name" value="Integrase_cat-core"/>
</dbReference>
<evidence type="ECO:0000313" key="3">
    <source>
        <dbReference type="EMBL" id="KAI7789362.1"/>
    </source>
</evidence>
<organism evidence="3 4">
    <name type="scientific">Triplophysa rosa</name>
    <name type="common">Cave loach</name>
    <dbReference type="NCBI Taxonomy" id="992332"/>
    <lineage>
        <taxon>Eukaryota</taxon>
        <taxon>Metazoa</taxon>
        <taxon>Chordata</taxon>
        <taxon>Craniata</taxon>
        <taxon>Vertebrata</taxon>
        <taxon>Euteleostomi</taxon>
        <taxon>Actinopterygii</taxon>
        <taxon>Neopterygii</taxon>
        <taxon>Teleostei</taxon>
        <taxon>Ostariophysi</taxon>
        <taxon>Cypriniformes</taxon>
        <taxon>Nemacheilidae</taxon>
        <taxon>Triplophysa</taxon>
    </lineage>
</organism>
<evidence type="ECO:0000259" key="2">
    <source>
        <dbReference type="PROSITE" id="PS50994"/>
    </source>
</evidence>
<dbReference type="PROSITE" id="PS50994">
    <property type="entry name" value="INTEGRASE"/>
    <property type="match status" value="1"/>
</dbReference>
<dbReference type="PANTHER" id="PTHR47331:SF6">
    <property type="entry name" value="DOUBLECORTIN DOMAIN-CONTAINING PROTEIN"/>
    <property type="match status" value="1"/>
</dbReference>
<proteinExistence type="predicted"/>
<dbReference type="Pfam" id="PF18701">
    <property type="entry name" value="DUF5641"/>
    <property type="match status" value="1"/>
</dbReference>
<comment type="caution">
    <text evidence="3">The sequence shown here is derived from an EMBL/GenBank/DDBJ whole genome shotgun (WGS) entry which is preliminary data.</text>
</comment>
<feature type="compositionally biased region" description="Polar residues" evidence="1">
    <location>
        <begin position="181"/>
        <end position="200"/>
    </location>
</feature>
<evidence type="ECO:0000256" key="1">
    <source>
        <dbReference type="SAM" id="MobiDB-lite"/>
    </source>
</evidence>